<reference evidence="3" key="1">
    <citation type="journal article" date="2016" name="Gigascience">
        <title>De novo construction of an expanded transcriptome assembly for the western tarnished plant bug, Lygus hesperus.</title>
        <authorList>
            <person name="Tassone E.E."/>
            <person name="Geib S.M."/>
            <person name="Hall B."/>
            <person name="Fabrick J.A."/>
            <person name="Brent C.S."/>
            <person name="Hull J.J."/>
        </authorList>
    </citation>
    <scope>NUCLEOTIDE SEQUENCE</scope>
</reference>
<evidence type="ECO:0000256" key="1">
    <source>
        <dbReference type="SAM" id="MobiDB-lite"/>
    </source>
</evidence>
<feature type="compositionally biased region" description="Basic and acidic residues" evidence="1">
    <location>
        <begin position="255"/>
        <end position="265"/>
    </location>
</feature>
<dbReference type="InterPro" id="IPR001478">
    <property type="entry name" value="PDZ"/>
</dbReference>
<accession>A0A146KMQ8</accession>
<name>A0A146KMQ8_LYGHE</name>
<dbReference type="InterPro" id="IPR051342">
    <property type="entry name" value="PDZ_scaffold"/>
</dbReference>
<feature type="region of interest" description="Disordered" evidence="1">
    <location>
        <begin position="249"/>
        <end position="269"/>
    </location>
</feature>
<dbReference type="AlphaFoldDB" id="A0A146KMQ8"/>
<dbReference type="Gene3D" id="2.30.42.10">
    <property type="match status" value="5"/>
</dbReference>
<feature type="region of interest" description="Disordered" evidence="1">
    <location>
        <begin position="497"/>
        <end position="545"/>
    </location>
</feature>
<feature type="compositionally biased region" description="Acidic residues" evidence="1">
    <location>
        <begin position="220"/>
        <end position="230"/>
    </location>
</feature>
<feature type="compositionally biased region" description="Low complexity" evidence="1">
    <location>
        <begin position="140"/>
        <end position="163"/>
    </location>
</feature>
<feature type="region of interest" description="Disordered" evidence="1">
    <location>
        <begin position="140"/>
        <end position="230"/>
    </location>
</feature>
<organism evidence="3">
    <name type="scientific">Lygus hesperus</name>
    <name type="common">Western plant bug</name>
    <dbReference type="NCBI Taxonomy" id="30085"/>
    <lineage>
        <taxon>Eukaryota</taxon>
        <taxon>Metazoa</taxon>
        <taxon>Ecdysozoa</taxon>
        <taxon>Arthropoda</taxon>
        <taxon>Hexapoda</taxon>
        <taxon>Insecta</taxon>
        <taxon>Pterygota</taxon>
        <taxon>Neoptera</taxon>
        <taxon>Paraneoptera</taxon>
        <taxon>Hemiptera</taxon>
        <taxon>Heteroptera</taxon>
        <taxon>Panheteroptera</taxon>
        <taxon>Cimicomorpha</taxon>
        <taxon>Miridae</taxon>
        <taxon>Mirini</taxon>
        <taxon>Lygus</taxon>
    </lineage>
</organism>
<dbReference type="SUPFAM" id="SSF50156">
    <property type="entry name" value="PDZ domain-like"/>
    <property type="match status" value="5"/>
</dbReference>
<dbReference type="EMBL" id="GDHC01021853">
    <property type="protein sequence ID" value="JAP96775.1"/>
    <property type="molecule type" value="Transcribed_RNA"/>
</dbReference>
<evidence type="ECO:0000313" key="3">
    <source>
        <dbReference type="EMBL" id="JAP96775.1"/>
    </source>
</evidence>
<protein>
    <submittedName>
        <fullName evidence="3">Multiple PDZ domain protein</fullName>
    </submittedName>
</protein>
<dbReference type="CDD" id="cd06672">
    <property type="entry name" value="PDZ8_MUPP1-PDZ7_PATJ-PDZ2_INAD-like"/>
    <property type="match status" value="1"/>
</dbReference>
<dbReference type="PROSITE" id="PS50106">
    <property type="entry name" value="PDZ"/>
    <property type="match status" value="5"/>
</dbReference>
<feature type="domain" description="PDZ" evidence="2">
    <location>
        <begin position="662"/>
        <end position="744"/>
    </location>
</feature>
<gene>
    <name evidence="3" type="primary">Mpdz_1</name>
    <name evidence="3" type="ORF">g.46211</name>
</gene>
<dbReference type="PANTHER" id="PTHR19964">
    <property type="entry name" value="MULTIPLE PDZ DOMAIN PROTEIN"/>
    <property type="match status" value="1"/>
</dbReference>
<evidence type="ECO:0000259" key="2">
    <source>
        <dbReference type="PROSITE" id="PS50106"/>
    </source>
</evidence>
<dbReference type="FunFam" id="2.30.42.10:FF:000038">
    <property type="entry name" value="Multiple PDZ domain protein isoform X1"/>
    <property type="match status" value="1"/>
</dbReference>
<feature type="compositionally biased region" description="Basic and acidic residues" evidence="1">
    <location>
        <begin position="164"/>
        <end position="189"/>
    </location>
</feature>
<feature type="domain" description="PDZ" evidence="2">
    <location>
        <begin position="21"/>
        <end position="116"/>
    </location>
</feature>
<dbReference type="PANTHER" id="PTHR19964:SF92">
    <property type="entry name" value="PATJ HOMOLOG"/>
    <property type="match status" value="1"/>
</dbReference>
<feature type="domain" description="PDZ" evidence="2">
    <location>
        <begin position="566"/>
        <end position="649"/>
    </location>
</feature>
<dbReference type="Pfam" id="PF00595">
    <property type="entry name" value="PDZ"/>
    <property type="match status" value="5"/>
</dbReference>
<feature type="domain" description="PDZ" evidence="2">
    <location>
        <begin position="409"/>
        <end position="493"/>
    </location>
</feature>
<dbReference type="CDD" id="cd06673">
    <property type="entry name" value="PDZ10_MUPP1-PDZ8_PATJ-like"/>
    <property type="match status" value="1"/>
</dbReference>
<dbReference type="CDD" id="cd23064">
    <property type="entry name" value="PDZ3_INAD-like"/>
    <property type="match status" value="1"/>
</dbReference>
<dbReference type="CDD" id="cd06671">
    <property type="entry name" value="PDZ7_MUPP1-PD6_PATJ-like"/>
    <property type="match status" value="1"/>
</dbReference>
<sequence length="749" mass="79128">MTVTNTSCGILVAQYWGPQRTVKVHREPKSSLGISIVGGKVDLYNSRPDCSSSAISGIFIKNVLPDSPAGLTAQLKTGDRILEVDGIDVRQASHEQAVDIIRAAGNPVTFLVQSLVQWNPDGDSVSASSSVKDVSAGVKTSPSLSASASSEHDLSASAASLSKSESKELTESRDLSESKELTLSRDLSDTKTCSPKIEVTTPDDKSLDESKKESVKYSSSEDEDSDDDEYRDMEGRIRTAAGVEISRASAGNVKRSKEEISKDPEKEDDFGYTTNKVKKKYGNLGHGVLMVELEKSSNGLGISLAGHKDRNKMAVFICGLNPRGAANKAGILRVGDEILEVNGVILHGRCHLNASAIIKGLPGPMFKIIVLRKDDALEELSVKPLTQFPISLEEETPEQRYSSFKGLKTVSIKKVQGQGLGIMIIEGKHAEVGQGIFISDIQDGSAAHQAGLSVGDMILAVNKDTLVGSNYDAAAALLKKTEGVVTLVVCNPNRAKEEEKLTTAPTTPVAGGSTPAAQTPAKASIAGTPKLAPPPGSLSPSPSGKLKVEDDNLALTAVVVPGTETTIEINKDKIGLGLSIVGGTDTLLGAIVVHEVYPDGAAMKDGRLMPGDQILECNGEDFRNITHAKALSALRQTPAKVRMVVFRDEASDSSKADLDVMELEIAKKPGKGLGLSVVGMKNGSGVYISDIVPGGAASTDGRMMKGDYILSVNGVDISKMTHDEAAAVLKTSVGKVNIKFGRYKAKKNK</sequence>
<feature type="compositionally biased region" description="Basic and acidic residues" evidence="1">
    <location>
        <begin position="202"/>
        <end position="215"/>
    </location>
</feature>
<proteinExistence type="predicted"/>
<dbReference type="SMART" id="SM00228">
    <property type="entry name" value="PDZ"/>
    <property type="match status" value="5"/>
</dbReference>
<feature type="domain" description="PDZ" evidence="2">
    <location>
        <begin position="290"/>
        <end position="373"/>
    </location>
</feature>
<dbReference type="InterPro" id="IPR036034">
    <property type="entry name" value="PDZ_sf"/>
</dbReference>